<sequence length="103" mass="11491">MTQTYFLLLTALPAFLQIPRAERDTRAAEALAQAGLSQMRFFDAEAFSAQCSDIAMVEGMSPTAFHRAMEVLRDGPVFSTPWFRLEAVIPTLENGHHMMREGA</sequence>
<dbReference type="EMBL" id="FWFN01000005">
    <property type="protein sequence ID" value="SLN55557.1"/>
    <property type="molecule type" value="Genomic_DNA"/>
</dbReference>
<evidence type="ECO:0000313" key="2">
    <source>
        <dbReference type="Proteomes" id="UP000193963"/>
    </source>
</evidence>
<dbReference type="Proteomes" id="UP000193963">
    <property type="component" value="Unassembled WGS sequence"/>
</dbReference>
<dbReference type="AlphaFoldDB" id="A0A1X6ZPB3"/>
<dbReference type="RefSeq" id="WP_198431933.1">
    <property type="nucleotide sequence ID" value="NZ_FWFN01000005.1"/>
</dbReference>
<protein>
    <submittedName>
        <fullName evidence="1">Uncharacterized protein</fullName>
    </submittedName>
</protein>
<organism evidence="1 2">
    <name type="scientific">Pseudooceanicola marinus</name>
    <dbReference type="NCBI Taxonomy" id="396013"/>
    <lineage>
        <taxon>Bacteria</taxon>
        <taxon>Pseudomonadati</taxon>
        <taxon>Pseudomonadota</taxon>
        <taxon>Alphaproteobacteria</taxon>
        <taxon>Rhodobacterales</taxon>
        <taxon>Paracoccaceae</taxon>
        <taxon>Pseudooceanicola</taxon>
    </lineage>
</organism>
<gene>
    <name evidence="1" type="ORF">PSM7751_02737</name>
</gene>
<proteinExistence type="predicted"/>
<accession>A0A1X6ZPB3</accession>
<keyword evidence="2" id="KW-1185">Reference proteome</keyword>
<evidence type="ECO:0000313" key="1">
    <source>
        <dbReference type="EMBL" id="SLN55557.1"/>
    </source>
</evidence>
<name>A0A1X6ZPB3_9RHOB</name>
<reference evidence="2" key="1">
    <citation type="submission" date="2017-03" db="EMBL/GenBank/DDBJ databases">
        <authorList>
            <person name="Rodrigo-Torres L."/>
            <person name="Arahal R.D."/>
            <person name="Lucena T."/>
        </authorList>
    </citation>
    <scope>NUCLEOTIDE SEQUENCE [LARGE SCALE GENOMIC DNA]</scope>
    <source>
        <strain evidence="2">CECT 7751</strain>
    </source>
</reference>